<protein>
    <submittedName>
        <fullName evidence="1">Uncharacterized protein</fullName>
    </submittedName>
</protein>
<accession>A0A645DUK9</accession>
<gene>
    <name evidence="1" type="ORF">SDC9_140101</name>
</gene>
<name>A0A645DUK9_9ZZZZ</name>
<proteinExistence type="predicted"/>
<sequence>MPTFQNEPIVIHQPGANSVIQGGTLHIEGYVHPYSANPLIIELFKTNGAIVASKQVMHKSLSDGQDYVSFSVDLPYSVKENTPVRLTIRQIMENAPFLDLTLTSEIITLRP</sequence>
<reference evidence="1" key="1">
    <citation type="submission" date="2019-08" db="EMBL/GenBank/DDBJ databases">
        <authorList>
            <person name="Kucharzyk K."/>
            <person name="Murdoch R.W."/>
            <person name="Higgins S."/>
            <person name="Loffler F."/>
        </authorList>
    </citation>
    <scope>NUCLEOTIDE SEQUENCE</scope>
</reference>
<organism evidence="1">
    <name type="scientific">bioreactor metagenome</name>
    <dbReference type="NCBI Taxonomy" id="1076179"/>
    <lineage>
        <taxon>unclassified sequences</taxon>
        <taxon>metagenomes</taxon>
        <taxon>ecological metagenomes</taxon>
    </lineage>
</organism>
<dbReference type="EMBL" id="VSSQ01039835">
    <property type="protein sequence ID" value="MPM92965.1"/>
    <property type="molecule type" value="Genomic_DNA"/>
</dbReference>
<dbReference type="AlphaFoldDB" id="A0A645DUK9"/>
<comment type="caution">
    <text evidence="1">The sequence shown here is derived from an EMBL/GenBank/DDBJ whole genome shotgun (WGS) entry which is preliminary data.</text>
</comment>
<evidence type="ECO:0000313" key="1">
    <source>
        <dbReference type="EMBL" id="MPM92965.1"/>
    </source>
</evidence>